<feature type="non-terminal residue" evidence="1">
    <location>
        <position position="69"/>
    </location>
</feature>
<dbReference type="Proteomes" id="UP001328107">
    <property type="component" value="Unassembled WGS sequence"/>
</dbReference>
<name>A0AAN5ICM4_9BILA</name>
<feature type="non-terminal residue" evidence="1">
    <location>
        <position position="1"/>
    </location>
</feature>
<keyword evidence="2" id="KW-1185">Reference proteome</keyword>
<evidence type="ECO:0000313" key="2">
    <source>
        <dbReference type="Proteomes" id="UP001328107"/>
    </source>
</evidence>
<dbReference type="AlphaFoldDB" id="A0AAN5ICM4"/>
<protein>
    <submittedName>
        <fullName evidence="1">Uncharacterized protein</fullName>
    </submittedName>
</protein>
<accession>A0AAN5ICM4</accession>
<comment type="caution">
    <text evidence="1">The sequence shown here is derived from an EMBL/GenBank/DDBJ whole genome shotgun (WGS) entry which is preliminary data.</text>
</comment>
<proteinExistence type="predicted"/>
<sequence length="69" mass="8447">HQIAVFYLDRYCRRLQFTTMDREEMEEYFFPPARYRNKLSHFRMMRGPTKIEKEKNIGAVPEGILVDFE</sequence>
<gene>
    <name evidence="1" type="ORF">PMAYCL1PPCAC_27991</name>
</gene>
<organism evidence="1 2">
    <name type="scientific">Pristionchus mayeri</name>
    <dbReference type="NCBI Taxonomy" id="1317129"/>
    <lineage>
        <taxon>Eukaryota</taxon>
        <taxon>Metazoa</taxon>
        <taxon>Ecdysozoa</taxon>
        <taxon>Nematoda</taxon>
        <taxon>Chromadorea</taxon>
        <taxon>Rhabditida</taxon>
        <taxon>Rhabditina</taxon>
        <taxon>Diplogasteromorpha</taxon>
        <taxon>Diplogasteroidea</taxon>
        <taxon>Neodiplogasteridae</taxon>
        <taxon>Pristionchus</taxon>
    </lineage>
</organism>
<reference evidence="2" key="1">
    <citation type="submission" date="2022-10" db="EMBL/GenBank/DDBJ databases">
        <title>Genome assembly of Pristionchus species.</title>
        <authorList>
            <person name="Yoshida K."/>
            <person name="Sommer R.J."/>
        </authorList>
    </citation>
    <scope>NUCLEOTIDE SEQUENCE [LARGE SCALE GENOMIC DNA]</scope>
    <source>
        <strain evidence="2">RS5460</strain>
    </source>
</reference>
<dbReference type="EMBL" id="BTRK01000006">
    <property type="protein sequence ID" value="GMR57796.1"/>
    <property type="molecule type" value="Genomic_DNA"/>
</dbReference>
<evidence type="ECO:0000313" key="1">
    <source>
        <dbReference type="EMBL" id="GMR57796.1"/>
    </source>
</evidence>